<dbReference type="Proteomes" id="UP000271003">
    <property type="component" value="Chromosome"/>
</dbReference>
<evidence type="ECO:0000313" key="1">
    <source>
        <dbReference type="EMBL" id="BBF23744.1"/>
    </source>
</evidence>
<name>A0A2Z6IBF4_9BURK</name>
<dbReference type="Gene3D" id="3.30.70.240">
    <property type="match status" value="1"/>
</dbReference>
<dbReference type="KEGG" id="sutt:SUTMEG_16350"/>
<dbReference type="OrthoDB" id="8527479at2"/>
<protein>
    <submittedName>
        <fullName evidence="1">Uncharacterized protein</fullName>
    </submittedName>
</protein>
<organism evidence="1 2">
    <name type="scientific">Sutterella megalosphaeroides</name>
    <dbReference type="NCBI Taxonomy" id="2494234"/>
    <lineage>
        <taxon>Bacteria</taxon>
        <taxon>Pseudomonadati</taxon>
        <taxon>Pseudomonadota</taxon>
        <taxon>Betaproteobacteria</taxon>
        <taxon>Burkholderiales</taxon>
        <taxon>Sutterellaceae</taxon>
        <taxon>Sutterella</taxon>
    </lineage>
</organism>
<sequence length="92" mass="10307">MLVISAKDIPPSIRGKLKGFFIEVKPYVLVSGVSDALARKIVEEIVKACGNDYEMTILESLRRPPGYKVWYLGRPDGNKIIEITGMQLLLED</sequence>
<evidence type="ECO:0000313" key="2">
    <source>
        <dbReference type="Proteomes" id="UP000271003"/>
    </source>
</evidence>
<dbReference type="EMBL" id="AP018786">
    <property type="protein sequence ID" value="BBF23744.1"/>
    <property type="molecule type" value="Genomic_DNA"/>
</dbReference>
<gene>
    <name evidence="1" type="ORF">SUTMEG_16350</name>
</gene>
<accession>A0A2Z6IBF4</accession>
<reference evidence="1 2" key="1">
    <citation type="journal article" date="2018" name="Int. J. Syst. Evol. Microbiol.">
        <title>Mesosutterella multiformis gen. nov., sp. nov., a member of the family Sutterellaceae and Sutterella megalosphaeroides sp. nov., isolated from human faeces.</title>
        <authorList>
            <person name="Sakamoto M."/>
            <person name="Ikeyama N."/>
            <person name="Kunihiro T."/>
            <person name="Iino T."/>
            <person name="Yuki M."/>
            <person name="Ohkuma M."/>
        </authorList>
    </citation>
    <scope>NUCLEOTIDE SEQUENCE [LARGE SCALE GENOMIC DNA]</scope>
    <source>
        <strain evidence="1 2">6FBBBH3</strain>
    </source>
</reference>
<keyword evidence="2" id="KW-1185">Reference proteome</keyword>
<dbReference type="NCBIfam" id="TIGR01873">
    <property type="entry name" value="cas_CT1978"/>
    <property type="match status" value="1"/>
</dbReference>
<proteinExistence type="predicted"/>
<dbReference type="RefSeq" id="WP_120177320.1">
    <property type="nucleotide sequence ID" value="NZ_AP018786.1"/>
</dbReference>
<dbReference type="AlphaFoldDB" id="A0A2Z6IBF4"/>
<dbReference type="Pfam" id="PF09707">
    <property type="entry name" value="Cas_Cas2CT1978"/>
    <property type="match status" value="1"/>
</dbReference>
<dbReference type="InterPro" id="IPR010152">
    <property type="entry name" value="CRISPR-assoc_prot_Cas2_sub"/>
</dbReference>